<feature type="chain" id="PRO_5043527299" evidence="2">
    <location>
        <begin position="20"/>
        <end position="111"/>
    </location>
</feature>
<reference evidence="3" key="1">
    <citation type="submission" date="2022-08" db="EMBL/GenBank/DDBJ databases">
        <authorList>
            <person name="Gutierrez-Valencia J."/>
        </authorList>
    </citation>
    <scope>NUCLEOTIDE SEQUENCE</scope>
</reference>
<gene>
    <name evidence="3" type="ORF">LITE_LOCUS9895</name>
</gene>
<evidence type="ECO:0000313" key="3">
    <source>
        <dbReference type="EMBL" id="CAI0398424.1"/>
    </source>
</evidence>
<dbReference type="AlphaFoldDB" id="A0AAV0INM5"/>
<dbReference type="EMBL" id="CAMGYJ010000004">
    <property type="protein sequence ID" value="CAI0398424.1"/>
    <property type="molecule type" value="Genomic_DNA"/>
</dbReference>
<organism evidence="3 4">
    <name type="scientific">Linum tenue</name>
    <dbReference type="NCBI Taxonomy" id="586396"/>
    <lineage>
        <taxon>Eukaryota</taxon>
        <taxon>Viridiplantae</taxon>
        <taxon>Streptophyta</taxon>
        <taxon>Embryophyta</taxon>
        <taxon>Tracheophyta</taxon>
        <taxon>Spermatophyta</taxon>
        <taxon>Magnoliopsida</taxon>
        <taxon>eudicotyledons</taxon>
        <taxon>Gunneridae</taxon>
        <taxon>Pentapetalae</taxon>
        <taxon>rosids</taxon>
        <taxon>fabids</taxon>
        <taxon>Malpighiales</taxon>
        <taxon>Linaceae</taxon>
        <taxon>Linum</taxon>
    </lineage>
</organism>
<dbReference type="PANTHER" id="PTHR34564">
    <property type="entry name" value="PEPTIDYL-PROLYL CIS-TRANS ISOMERASE G"/>
    <property type="match status" value="1"/>
</dbReference>
<keyword evidence="4" id="KW-1185">Reference proteome</keyword>
<evidence type="ECO:0000256" key="1">
    <source>
        <dbReference type="SAM" id="Coils"/>
    </source>
</evidence>
<feature type="coiled-coil region" evidence="1">
    <location>
        <begin position="58"/>
        <end position="85"/>
    </location>
</feature>
<comment type="caution">
    <text evidence="3">The sequence shown here is derived from an EMBL/GenBank/DDBJ whole genome shotgun (WGS) entry which is preliminary data.</text>
</comment>
<dbReference type="Proteomes" id="UP001154282">
    <property type="component" value="Unassembled WGS sequence"/>
</dbReference>
<accession>A0AAV0INM5</accession>
<sequence>MSRPMLLVFLLLIFIITSQFEWRQQLVNDIDPTPGITSRQQQLSKREEAVKEKVFVIILSQEKNIHKLNELVRDLRQQLSECKCNNETSTATANSLTEHVIELERQQFLED</sequence>
<keyword evidence="2" id="KW-0732">Signal</keyword>
<feature type="signal peptide" evidence="2">
    <location>
        <begin position="1"/>
        <end position="19"/>
    </location>
</feature>
<keyword evidence="1" id="KW-0175">Coiled coil</keyword>
<evidence type="ECO:0000256" key="2">
    <source>
        <dbReference type="SAM" id="SignalP"/>
    </source>
</evidence>
<proteinExistence type="predicted"/>
<dbReference type="PANTHER" id="PTHR34564:SF3">
    <property type="entry name" value="PEPTIDYL-PROLYL CIS-TRANS ISOMERASE G"/>
    <property type="match status" value="1"/>
</dbReference>
<protein>
    <submittedName>
        <fullName evidence="3">Uncharacterized protein</fullName>
    </submittedName>
</protein>
<name>A0AAV0INM5_9ROSI</name>
<evidence type="ECO:0000313" key="4">
    <source>
        <dbReference type="Proteomes" id="UP001154282"/>
    </source>
</evidence>